<accession>A0A2S8G1I7</accession>
<dbReference type="FunFam" id="3.20.20.80:FF:000054">
    <property type="entry name" value="Glycogen debranching enzyme"/>
    <property type="match status" value="1"/>
</dbReference>
<reference evidence="6 7" key="1">
    <citation type="submission" date="2018-02" db="EMBL/GenBank/DDBJ databases">
        <title>Comparative genomes isolates from brazilian mangrove.</title>
        <authorList>
            <person name="Araujo J.E."/>
            <person name="Taketani R.G."/>
            <person name="Silva M.C.P."/>
            <person name="Loureco M.V."/>
            <person name="Andreote F.D."/>
        </authorList>
    </citation>
    <scope>NUCLEOTIDE SEQUENCE [LARGE SCALE GENOMIC DNA]</scope>
    <source>
        <strain evidence="6 7">NAP PRIS-MGV</strain>
    </source>
</reference>
<sequence>MLMVHPHPELQFSHVLPYGAILHERGVRFVVFSRSATAMRLLLYNNVDDREPSEIIDFDRETDRWGDIWSIFIPGLSAGQLYHFQAEGPYNPEQGMLFDGRARLIDPYAKALAGTFQASTDGIIRPPKCVVVDESFNWEGDRHLKRDLSETIIYEMHVKGFTADDSSTVKHPGTYLGVIEKIPYLKSLGVTAVELMPIHEFPIMDMVTGKTPTRGNYWGYDSMAFFAPHRGYASSKAPGGQVREFKEMVKALHQAGIEVILDVVYNHTCEGNEKGPILSFKGLENQVYYMLANGGREYKNYSGCGNTVNGNHPIVREMIFNSLRHWVHNYHVDGFRFDLASILSRDRSGNLVANPPLVEAIAEDPMLADTKIIAEAWDAAGAYQVGSFANLRWAEWNGRYRDDIRSFWKGEPHKLGALATRLAGSSDLYQAGGRQPYHSINFITSHDGFPMNDLVSYNHKHNEANGEGNRDGDNHNLSYNYGVEGPTKRASIEKIRTQQIKNMFCTLLLSQGVPMILMGDEIRRTQHGNNNAYCQDNEISWLDWKLVKKNDEMRRFVRALIAFRRDQPTVRQKHFLGGYPTGRRGLYDVNWYNNLGTAVDWDSGDSMLTCLFAAPSKETDPEQIGRDVLLLMNGSASPQQFILPPVAKGTSWRMFVDTAATSPSDVYPDLNGPRPPAAGKFVMPERSVRIYVASR</sequence>
<evidence type="ECO:0000256" key="4">
    <source>
        <dbReference type="ARBA" id="ARBA00023295"/>
    </source>
</evidence>
<evidence type="ECO:0000259" key="5">
    <source>
        <dbReference type="SMART" id="SM00642"/>
    </source>
</evidence>
<dbReference type="InterPro" id="IPR011837">
    <property type="entry name" value="Glycogen_debranch_GlgX"/>
</dbReference>
<dbReference type="GO" id="GO:0005980">
    <property type="term" value="P:glycogen catabolic process"/>
    <property type="evidence" value="ECO:0007669"/>
    <property type="project" value="InterPro"/>
</dbReference>
<dbReference type="CDD" id="cd02856">
    <property type="entry name" value="E_set_GDE_Isoamylase_N"/>
    <property type="match status" value="1"/>
</dbReference>
<organism evidence="6 7">
    <name type="scientific">Blastopirellula marina</name>
    <dbReference type="NCBI Taxonomy" id="124"/>
    <lineage>
        <taxon>Bacteria</taxon>
        <taxon>Pseudomonadati</taxon>
        <taxon>Planctomycetota</taxon>
        <taxon>Planctomycetia</taxon>
        <taxon>Pirellulales</taxon>
        <taxon>Pirellulaceae</taxon>
        <taxon>Blastopirellula</taxon>
    </lineage>
</organism>
<dbReference type="SUPFAM" id="SSF51445">
    <property type="entry name" value="(Trans)glycosidases"/>
    <property type="match status" value="1"/>
</dbReference>
<protein>
    <submittedName>
        <fullName evidence="6">Glycogen debranching enzyme GlgX</fullName>
    </submittedName>
</protein>
<dbReference type="SMART" id="SM00642">
    <property type="entry name" value="Aamy"/>
    <property type="match status" value="1"/>
</dbReference>
<dbReference type="RefSeq" id="WP_105353611.1">
    <property type="nucleotide sequence ID" value="NZ_PUIB01000011.1"/>
</dbReference>
<gene>
    <name evidence="6" type="primary">glgX</name>
    <name evidence="6" type="ORF">C5Y98_09585</name>
</gene>
<dbReference type="InterPro" id="IPR013783">
    <property type="entry name" value="Ig-like_fold"/>
</dbReference>
<dbReference type="Gene3D" id="2.60.40.10">
    <property type="entry name" value="Immunoglobulins"/>
    <property type="match status" value="1"/>
</dbReference>
<keyword evidence="3" id="KW-0809">Transit peptide</keyword>
<dbReference type="Proteomes" id="UP000239388">
    <property type="component" value="Unassembled WGS sequence"/>
</dbReference>
<dbReference type="Gene3D" id="3.20.20.80">
    <property type="entry name" value="Glycosidases"/>
    <property type="match status" value="1"/>
</dbReference>
<dbReference type="NCBIfam" id="TIGR02100">
    <property type="entry name" value="glgX_debranch"/>
    <property type="match status" value="1"/>
</dbReference>
<comment type="caution">
    <text evidence="6">The sequence shown here is derived from an EMBL/GenBank/DDBJ whole genome shotgun (WGS) entry which is preliminary data.</text>
</comment>
<dbReference type="PANTHER" id="PTHR43002">
    <property type="entry name" value="GLYCOGEN DEBRANCHING ENZYME"/>
    <property type="match status" value="1"/>
</dbReference>
<dbReference type="Gene3D" id="2.60.40.1180">
    <property type="entry name" value="Golgi alpha-mannosidase II"/>
    <property type="match status" value="1"/>
</dbReference>
<feature type="domain" description="Glycosyl hydrolase family 13 catalytic" evidence="5">
    <location>
        <begin position="155"/>
        <end position="564"/>
    </location>
</feature>
<evidence type="ECO:0000256" key="1">
    <source>
        <dbReference type="ARBA" id="ARBA00008061"/>
    </source>
</evidence>
<dbReference type="EMBL" id="PUIB01000011">
    <property type="protein sequence ID" value="PQO38309.1"/>
    <property type="molecule type" value="Genomic_DNA"/>
</dbReference>
<dbReference type="CDD" id="cd11326">
    <property type="entry name" value="AmyAc_Glg_debranch"/>
    <property type="match status" value="1"/>
</dbReference>
<dbReference type="OrthoDB" id="226102at2"/>
<comment type="similarity">
    <text evidence="1">Belongs to the glycosyl hydrolase 13 family.</text>
</comment>
<evidence type="ECO:0000313" key="6">
    <source>
        <dbReference type="EMBL" id="PQO38309.1"/>
    </source>
</evidence>
<dbReference type="InterPro" id="IPR014756">
    <property type="entry name" value="Ig_E-set"/>
</dbReference>
<keyword evidence="4" id="KW-0326">Glycosidase</keyword>
<dbReference type="GO" id="GO:0004135">
    <property type="term" value="F:amylo-alpha-1,6-glucosidase activity"/>
    <property type="evidence" value="ECO:0007669"/>
    <property type="project" value="InterPro"/>
</dbReference>
<dbReference type="Pfam" id="PF00128">
    <property type="entry name" value="Alpha-amylase"/>
    <property type="match status" value="1"/>
</dbReference>
<proteinExistence type="inferred from homology"/>
<dbReference type="SUPFAM" id="SSF51011">
    <property type="entry name" value="Glycosyl hydrolase domain"/>
    <property type="match status" value="1"/>
</dbReference>
<keyword evidence="2" id="KW-0378">Hydrolase</keyword>
<evidence type="ECO:0000256" key="3">
    <source>
        <dbReference type="ARBA" id="ARBA00022946"/>
    </source>
</evidence>
<name>A0A2S8G1I7_9BACT</name>
<dbReference type="SUPFAM" id="SSF81296">
    <property type="entry name" value="E set domains"/>
    <property type="match status" value="1"/>
</dbReference>
<dbReference type="Pfam" id="PF02922">
    <property type="entry name" value="CBM_48"/>
    <property type="match status" value="1"/>
</dbReference>
<evidence type="ECO:0000256" key="2">
    <source>
        <dbReference type="ARBA" id="ARBA00022801"/>
    </source>
</evidence>
<dbReference type="InterPro" id="IPR044505">
    <property type="entry name" value="GlgX_Isoamylase_N_E_set"/>
</dbReference>
<dbReference type="InterPro" id="IPR013780">
    <property type="entry name" value="Glyco_hydro_b"/>
</dbReference>
<dbReference type="InterPro" id="IPR017853">
    <property type="entry name" value="GH"/>
</dbReference>
<dbReference type="InterPro" id="IPR006047">
    <property type="entry name" value="GH13_cat_dom"/>
</dbReference>
<evidence type="ECO:0000313" key="7">
    <source>
        <dbReference type="Proteomes" id="UP000239388"/>
    </source>
</evidence>
<dbReference type="InterPro" id="IPR004193">
    <property type="entry name" value="Glyco_hydro_13_N"/>
</dbReference>
<dbReference type="AlphaFoldDB" id="A0A2S8G1I7"/>